<dbReference type="GeneID" id="78775745"/>
<dbReference type="EMBL" id="WUAV01000004">
    <property type="protein sequence ID" value="KAF1756741.1"/>
    <property type="molecule type" value="Genomic_DNA"/>
</dbReference>
<dbReference type="Proteomes" id="UP000483820">
    <property type="component" value="Chromosome IV"/>
</dbReference>
<dbReference type="RefSeq" id="XP_053584478.1">
    <property type="nucleotide sequence ID" value="XM_053729706.1"/>
</dbReference>
<name>A0A6A5GPY5_CAERE</name>
<dbReference type="AlphaFoldDB" id="A0A6A5GPY5"/>
<gene>
    <name evidence="1" type="ORF">GCK72_013195</name>
</gene>
<evidence type="ECO:0000313" key="2">
    <source>
        <dbReference type="Proteomes" id="UP000483820"/>
    </source>
</evidence>
<proteinExistence type="predicted"/>
<accession>A0A6A5GPY5</accession>
<organism evidence="1 2">
    <name type="scientific">Caenorhabditis remanei</name>
    <name type="common">Caenorhabditis vulgaris</name>
    <dbReference type="NCBI Taxonomy" id="31234"/>
    <lineage>
        <taxon>Eukaryota</taxon>
        <taxon>Metazoa</taxon>
        <taxon>Ecdysozoa</taxon>
        <taxon>Nematoda</taxon>
        <taxon>Chromadorea</taxon>
        <taxon>Rhabditida</taxon>
        <taxon>Rhabditina</taxon>
        <taxon>Rhabditomorpha</taxon>
        <taxon>Rhabditoidea</taxon>
        <taxon>Rhabditidae</taxon>
        <taxon>Peloderinae</taxon>
        <taxon>Caenorhabditis</taxon>
    </lineage>
</organism>
<comment type="caution">
    <text evidence="1">The sequence shown here is derived from an EMBL/GenBank/DDBJ whole genome shotgun (WGS) entry which is preliminary data.</text>
</comment>
<dbReference type="KEGG" id="crq:GCK72_013195"/>
<protein>
    <submittedName>
        <fullName evidence="1">Uncharacterized protein</fullName>
    </submittedName>
</protein>
<dbReference type="CTD" id="78775745"/>
<reference evidence="1 2" key="1">
    <citation type="submission" date="2019-12" db="EMBL/GenBank/DDBJ databases">
        <title>Chromosome-level assembly of the Caenorhabditis remanei genome.</title>
        <authorList>
            <person name="Teterina A.A."/>
            <person name="Willis J.H."/>
            <person name="Phillips P.C."/>
        </authorList>
    </citation>
    <scope>NUCLEOTIDE SEQUENCE [LARGE SCALE GENOMIC DNA]</scope>
    <source>
        <strain evidence="1 2">PX506</strain>
        <tissue evidence="1">Whole organism</tissue>
    </source>
</reference>
<evidence type="ECO:0000313" key="1">
    <source>
        <dbReference type="EMBL" id="KAF1756741.1"/>
    </source>
</evidence>
<sequence>MKLLGERLLEPADHVDGVVGFNIDLVEWMVGWWIGEHFARDTTSLQRSDECSVVRNDTKILLADEQKVWSDCILNVSHWRRQEHFLSLLGGRCLRPVSHFTGSLEETPLGNVGDVVHCGDVDDWIQSDAALVETLNRWW</sequence>